<dbReference type="Gene3D" id="1.20.1510.10">
    <property type="entry name" value="Cation efflux protein transmembrane domain"/>
    <property type="match status" value="1"/>
</dbReference>
<dbReference type="Pfam" id="PF16916">
    <property type="entry name" value="ZT_dimer"/>
    <property type="match status" value="1"/>
</dbReference>
<dbReference type="InterPro" id="IPR036837">
    <property type="entry name" value="Cation_efflux_CTD_sf"/>
</dbReference>
<evidence type="ECO:0000256" key="4">
    <source>
        <dbReference type="ARBA" id="ARBA00022692"/>
    </source>
</evidence>
<evidence type="ECO:0000313" key="10">
    <source>
        <dbReference type="EMBL" id="HIU55500.1"/>
    </source>
</evidence>
<feature type="transmembrane region" description="Helical" evidence="7">
    <location>
        <begin position="79"/>
        <end position="100"/>
    </location>
</feature>
<feature type="transmembrane region" description="Helical" evidence="7">
    <location>
        <begin position="120"/>
        <end position="141"/>
    </location>
</feature>
<dbReference type="Proteomes" id="UP000824112">
    <property type="component" value="Unassembled WGS sequence"/>
</dbReference>
<reference evidence="10" key="1">
    <citation type="submission" date="2020-10" db="EMBL/GenBank/DDBJ databases">
        <authorList>
            <person name="Gilroy R."/>
        </authorList>
    </citation>
    <scope>NUCLEOTIDE SEQUENCE</scope>
    <source>
        <strain evidence="10">CHK158-818</strain>
    </source>
</reference>
<dbReference type="SUPFAM" id="SSF161111">
    <property type="entry name" value="Cation efflux protein transmembrane domain-like"/>
    <property type="match status" value="1"/>
</dbReference>
<evidence type="ECO:0000256" key="2">
    <source>
        <dbReference type="ARBA" id="ARBA00008114"/>
    </source>
</evidence>
<dbReference type="SUPFAM" id="SSF160240">
    <property type="entry name" value="Cation efflux protein cytoplasmic domain-like"/>
    <property type="match status" value="1"/>
</dbReference>
<dbReference type="PANTHER" id="PTHR43840">
    <property type="entry name" value="MITOCHONDRIAL METAL TRANSPORTER 1-RELATED"/>
    <property type="match status" value="1"/>
</dbReference>
<keyword evidence="4 7" id="KW-0812">Transmembrane</keyword>
<reference evidence="10" key="2">
    <citation type="journal article" date="2021" name="PeerJ">
        <title>Extensive microbial diversity within the chicken gut microbiome revealed by metagenomics and culture.</title>
        <authorList>
            <person name="Gilroy R."/>
            <person name="Ravi A."/>
            <person name="Getino M."/>
            <person name="Pursley I."/>
            <person name="Horton D.L."/>
            <person name="Alikhan N.F."/>
            <person name="Baker D."/>
            <person name="Gharbi K."/>
            <person name="Hall N."/>
            <person name="Watson M."/>
            <person name="Adriaenssens E.M."/>
            <person name="Foster-Nyarko E."/>
            <person name="Jarju S."/>
            <person name="Secka A."/>
            <person name="Antonio M."/>
            <person name="Oren A."/>
            <person name="Chaudhuri R.R."/>
            <person name="La Ragione R."/>
            <person name="Hildebrand F."/>
            <person name="Pallen M.J."/>
        </authorList>
    </citation>
    <scope>NUCLEOTIDE SEQUENCE</scope>
    <source>
        <strain evidence="10">CHK158-818</strain>
    </source>
</reference>
<organism evidence="10 11">
    <name type="scientific">Candidatus Gallibacteroides avistercoris</name>
    <dbReference type="NCBI Taxonomy" id="2840833"/>
    <lineage>
        <taxon>Bacteria</taxon>
        <taxon>Pseudomonadati</taxon>
        <taxon>Bacteroidota</taxon>
        <taxon>Bacteroidia</taxon>
        <taxon>Bacteroidales</taxon>
        <taxon>Bacteroidaceae</taxon>
        <taxon>Bacteroidaceae incertae sedis</taxon>
        <taxon>Candidatus Gallibacteroides</taxon>
    </lineage>
</organism>
<protein>
    <submittedName>
        <fullName evidence="10">Cation transporter</fullName>
    </submittedName>
</protein>
<evidence type="ECO:0000256" key="7">
    <source>
        <dbReference type="SAM" id="Phobius"/>
    </source>
</evidence>
<dbReference type="InterPro" id="IPR027470">
    <property type="entry name" value="Cation_efflux_CTD"/>
</dbReference>
<evidence type="ECO:0000313" key="11">
    <source>
        <dbReference type="Proteomes" id="UP000824112"/>
    </source>
</evidence>
<sequence>MDAKERARRAKKVTWVGFFVNLILSAGKIVAGIVGRSGAMLADGIHSLSDFITDMIVLVFIGVSGKASDDTHQYGHGKFETFATMLISLALLVVGGGILYSGFHKIYLSITGVVIDKPGMIALVAAVVSIVTKEVLFQYTVREGKAINSQAVVANGWHHRSDVFSSVGTMLGIAGAIYLGEEWRVLDPMASIVVSILIIKVAFDLGRPSVDELLEKALPEEVEQEITACITAVEGVKTFHRLKTRKNGMSYVIDVHVKIDPEVSFVKSHDIATEVEKALRQRFGETTQVSVHTEPYLLKE</sequence>
<keyword evidence="3" id="KW-0813">Transport</keyword>
<dbReference type="InterPro" id="IPR058533">
    <property type="entry name" value="Cation_efflux_TM"/>
</dbReference>
<evidence type="ECO:0000259" key="9">
    <source>
        <dbReference type="Pfam" id="PF16916"/>
    </source>
</evidence>
<gene>
    <name evidence="10" type="ORF">IAB03_06835</name>
</gene>
<dbReference type="InterPro" id="IPR050291">
    <property type="entry name" value="CDF_Transporter"/>
</dbReference>
<dbReference type="GO" id="GO:0008324">
    <property type="term" value="F:monoatomic cation transmembrane transporter activity"/>
    <property type="evidence" value="ECO:0007669"/>
    <property type="project" value="InterPro"/>
</dbReference>
<dbReference type="Gene3D" id="3.30.70.1350">
    <property type="entry name" value="Cation efflux protein, cytoplasmic domain"/>
    <property type="match status" value="1"/>
</dbReference>
<feature type="domain" description="Cation efflux protein transmembrane" evidence="8">
    <location>
        <begin position="15"/>
        <end position="214"/>
    </location>
</feature>
<name>A0A9D1M8H9_9BACT</name>
<keyword evidence="5 7" id="KW-1133">Transmembrane helix</keyword>
<feature type="domain" description="Cation efflux protein cytoplasmic" evidence="9">
    <location>
        <begin position="218"/>
        <end position="296"/>
    </location>
</feature>
<dbReference type="Pfam" id="PF01545">
    <property type="entry name" value="Cation_efflux"/>
    <property type="match status" value="1"/>
</dbReference>
<evidence type="ECO:0000259" key="8">
    <source>
        <dbReference type="Pfam" id="PF01545"/>
    </source>
</evidence>
<comment type="similarity">
    <text evidence="2">Belongs to the cation diffusion facilitator (CDF) transporter (TC 2.A.4) family.</text>
</comment>
<evidence type="ECO:0000256" key="5">
    <source>
        <dbReference type="ARBA" id="ARBA00022989"/>
    </source>
</evidence>
<comment type="subcellular location">
    <subcellularLocation>
        <location evidence="1">Membrane</location>
        <topology evidence="1">Multi-pass membrane protein</topology>
    </subcellularLocation>
</comment>
<dbReference type="PANTHER" id="PTHR43840:SF15">
    <property type="entry name" value="MITOCHONDRIAL METAL TRANSPORTER 1-RELATED"/>
    <property type="match status" value="1"/>
</dbReference>
<dbReference type="GO" id="GO:0016020">
    <property type="term" value="C:membrane"/>
    <property type="evidence" value="ECO:0007669"/>
    <property type="project" value="UniProtKB-SubCell"/>
</dbReference>
<accession>A0A9D1M8H9</accession>
<evidence type="ECO:0000256" key="3">
    <source>
        <dbReference type="ARBA" id="ARBA00022448"/>
    </source>
</evidence>
<keyword evidence="6 7" id="KW-0472">Membrane</keyword>
<dbReference type="EMBL" id="DVNA01000150">
    <property type="protein sequence ID" value="HIU55500.1"/>
    <property type="molecule type" value="Genomic_DNA"/>
</dbReference>
<dbReference type="NCBIfam" id="TIGR01297">
    <property type="entry name" value="CDF"/>
    <property type="match status" value="1"/>
</dbReference>
<evidence type="ECO:0000256" key="1">
    <source>
        <dbReference type="ARBA" id="ARBA00004141"/>
    </source>
</evidence>
<feature type="transmembrane region" description="Helical" evidence="7">
    <location>
        <begin position="12"/>
        <end position="35"/>
    </location>
</feature>
<evidence type="ECO:0000256" key="6">
    <source>
        <dbReference type="ARBA" id="ARBA00023136"/>
    </source>
</evidence>
<dbReference type="InterPro" id="IPR002524">
    <property type="entry name" value="Cation_efflux"/>
</dbReference>
<dbReference type="AlphaFoldDB" id="A0A9D1M8H9"/>
<proteinExistence type="inferred from homology"/>
<dbReference type="FunFam" id="1.20.1510.10:FF:000006">
    <property type="entry name" value="Divalent cation efflux transporter"/>
    <property type="match status" value="1"/>
</dbReference>
<dbReference type="InterPro" id="IPR027469">
    <property type="entry name" value="Cation_efflux_TMD_sf"/>
</dbReference>
<comment type="caution">
    <text evidence="10">The sequence shown here is derived from an EMBL/GenBank/DDBJ whole genome shotgun (WGS) entry which is preliminary data.</text>
</comment>